<dbReference type="AlphaFoldDB" id="A0ABD2XIE9"/>
<feature type="region of interest" description="Disordered" evidence="1">
    <location>
        <begin position="29"/>
        <end position="56"/>
    </location>
</feature>
<sequence length="70" mass="7525">MCTTIAGLGMCCYAGLLLYNEKRSSSSLYPNNGELRTATGNNGSGSVSPMSGEEKRTAFDIIKTKIFPNR</sequence>
<evidence type="ECO:0000256" key="1">
    <source>
        <dbReference type="SAM" id="MobiDB-lite"/>
    </source>
</evidence>
<accession>A0ABD2XIE9</accession>
<evidence type="ECO:0000313" key="3">
    <source>
        <dbReference type="Proteomes" id="UP001627154"/>
    </source>
</evidence>
<feature type="compositionally biased region" description="Polar residues" evidence="1">
    <location>
        <begin position="38"/>
        <end position="49"/>
    </location>
</feature>
<evidence type="ECO:0000313" key="2">
    <source>
        <dbReference type="EMBL" id="KAL3404904.1"/>
    </source>
</evidence>
<comment type="caution">
    <text evidence="2">The sequence shown here is derived from an EMBL/GenBank/DDBJ whole genome shotgun (WGS) entry which is preliminary data.</text>
</comment>
<dbReference type="EMBL" id="JBJJXI010000022">
    <property type="protein sequence ID" value="KAL3404904.1"/>
    <property type="molecule type" value="Genomic_DNA"/>
</dbReference>
<organism evidence="2 3">
    <name type="scientific">Trichogramma kaykai</name>
    <dbReference type="NCBI Taxonomy" id="54128"/>
    <lineage>
        <taxon>Eukaryota</taxon>
        <taxon>Metazoa</taxon>
        <taxon>Ecdysozoa</taxon>
        <taxon>Arthropoda</taxon>
        <taxon>Hexapoda</taxon>
        <taxon>Insecta</taxon>
        <taxon>Pterygota</taxon>
        <taxon>Neoptera</taxon>
        <taxon>Endopterygota</taxon>
        <taxon>Hymenoptera</taxon>
        <taxon>Apocrita</taxon>
        <taxon>Proctotrupomorpha</taxon>
        <taxon>Chalcidoidea</taxon>
        <taxon>Trichogrammatidae</taxon>
        <taxon>Trichogramma</taxon>
    </lineage>
</organism>
<reference evidence="2 3" key="1">
    <citation type="journal article" date="2024" name="bioRxiv">
        <title>A reference genome for Trichogramma kaykai: A tiny desert-dwelling parasitoid wasp with competing sex-ratio distorters.</title>
        <authorList>
            <person name="Culotta J."/>
            <person name="Lindsey A.R."/>
        </authorList>
    </citation>
    <scope>NUCLEOTIDE SEQUENCE [LARGE SCALE GENOMIC DNA]</scope>
    <source>
        <strain evidence="2 3">KSX58</strain>
    </source>
</reference>
<protein>
    <submittedName>
        <fullName evidence="2">Uncharacterized protein</fullName>
    </submittedName>
</protein>
<gene>
    <name evidence="2" type="ORF">TKK_002558</name>
</gene>
<dbReference type="Proteomes" id="UP001627154">
    <property type="component" value="Unassembled WGS sequence"/>
</dbReference>
<name>A0ABD2XIE9_9HYME</name>
<keyword evidence="3" id="KW-1185">Reference proteome</keyword>
<proteinExistence type="predicted"/>